<keyword evidence="1" id="KW-0479">Metal-binding</keyword>
<evidence type="ECO:0008006" key="9">
    <source>
        <dbReference type="Google" id="ProtNLM"/>
    </source>
</evidence>
<evidence type="ECO:0000313" key="8">
    <source>
        <dbReference type="Proteomes" id="UP000728032"/>
    </source>
</evidence>
<feature type="compositionally biased region" description="Basic and acidic residues" evidence="4">
    <location>
        <begin position="156"/>
        <end position="169"/>
    </location>
</feature>
<dbReference type="InterPro" id="IPR037191">
    <property type="entry name" value="VPS9_dom_sf"/>
</dbReference>
<dbReference type="Gene3D" id="1.10.246.120">
    <property type="match status" value="1"/>
</dbReference>
<dbReference type="SMART" id="SM00167">
    <property type="entry name" value="VPS9"/>
    <property type="match status" value="1"/>
</dbReference>
<dbReference type="Pfam" id="PF18151">
    <property type="entry name" value="DUF5601"/>
    <property type="match status" value="1"/>
</dbReference>
<dbReference type="GO" id="GO:0016192">
    <property type="term" value="P:vesicle-mediated transport"/>
    <property type="evidence" value="ECO:0007669"/>
    <property type="project" value="InterPro"/>
</dbReference>
<dbReference type="SMART" id="SM00259">
    <property type="entry name" value="ZnF_A20"/>
    <property type="match status" value="1"/>
</dbReference>
<dbReference type="GO" id="GO:0005829">
    <property type="term" value="C:cytosol"/>
    <property type="evidence" value="ECO:0007669"/>
    <property type="project" value="TreeGrafter"/>
</dbReference>
<keyword evidence="8" id="KW-1185">Reference proteome</keyword>
<dbReference type="EMBL" id="OC921020">
    <property type="protein sequence ID" value="CAD7653040.1"/>
    <property type="molecule type" value="Genomic_DNA"/>
</dbReference>
<name>A0A7R9M3Y4_9ACAR</name>
<dbReference type="PANTHER" id="PTHR23101:SF122">
    <property type="entry name" value="RABAPTIN-5-ASSOCIATED EXCHANGE FACTOR FOR RAB5"/>
    <property type="match status" value="1"/>
</dbReference>
<dbReference type="SUPFAM" id="SSF109993">
    <property type="entry name" value="VPS9 domain"/>
    <property type="match status" value="1"/>
</dbReference>
<evidence type="ECO:0000259" key="5">
    <source>
        <dbReference type="PROSITE" id="PS51036"/>
    </source>
</evidence>
<feature type="compositionally biased region" description="Low complexity" evidence="4">
    <location>
        <begin position="187"/>
        <end position="205"/>
    </location>
</feature>
<feature type="compositionally biased region" description="Low complexity" evidence="4">
    <location>
        <begin position="582"/>
        <end position="601"/>
    </location>
</feature>
<dbReference type="GO" id="GO:0003677">
    <property type="term" value="F:DNA binding"/>
    <property type="evidence" value="ECO:0007669"/>
    <property type="project" value="InterPro"/>
</dbReference>
<evidence type="ECO:0000313" key="7">
    <source>
        <dbReference type="EMBL" id="CAD7653040.1"/>
    </source>
</evidence>
<dbReference type="InterPro" id="IPR045046">
    <property type="entry name" value="Vps9-like"/>
</dbReference>
<evidence type="ECO:0000256" key="4">
    <source>
        <dbReference type="SAM" id="MobiDB-lite"/>
    </source>
</evidence>
<proteinExistence type="predicted"/>
<reference evidence="7" key="1">
    <citation type="submission" date="2020-11" db="EMBL/GenBank/DDBJ databases">
        <authorList>
            <person name="Tran Van P."/>
        </authorList>
    </citation>
    <scope>NUCLEOTIDE SEQUENCE</scope>
</reference>
<dbReference type="GO" id="GO:0031267">
    <property type="term" value="F:small GTPase binding"/>
    <property type="evidence" value="ECO:0007669"/>
    <property type="project" value="TreeGrafter"/>
</dbReference>
<accession>A0A7R9M3Y4</accession>
<evidence type="ECO:0000256" key="2">
    <source>
        <dbReference type="ARBA" id="ARBA00022771"/>
    </source>
</evidence>
<gene>
    <name evidence="7" type="ORF">ONB1V03_LOCUS9698</name>
</gene>
<dbReference type="GO" id="GO:0008270">
    <property type="term" value="F:zinc ion binding"/>
    <property type="evidence" value="ECO:0007669"/>
    <property type="project" value="UniProtKB-KW"/>
</dbReference>
<feature type="region of interest" description="Disordered" evidence="4">
    <location>
        <begin position="183"/>
        <end position="205"/>
    </location>
</feature>
<dbReference type="AlphaFoldDB" id="A0A7R9M3Y4"/>
<dbReference type="SUPFAM" id="SSF57716">
    <property type="entry name" value="Glucocorticoid receptor-like (DNA-binding domain)"/>
    <property type="match status" value="1"/>
</dbReference>
<feature type="compositionally biased region" description="Low complexity" evidence="4">
    <location>
        <begin position="15"/>
        <end position="31"/>
    </location>
</feature>
<dbReference type="Pfam" id="PF02204">
    <property type="entry name" value="VPS9"/>
    <property type="match status" value="1"/>
</dbReference>
<feature type="domain" description="VPS9" evidence="6">
    <location>
        <begin position="321"/>
        <end position="464"/>
    </location>
</feature>
<evidence type="ECO:0000256" key="1">
    <source>
        <dbReference type="ARBA" id="ARBA00022723"/>
    </source>
</evidence>
<dbReference type="PANTHER" id="PTHR23101">
    <property type="entry name" value="RAB GDP/GTP EXCHANGE FACTOR"/>
    <property type="match status" value="1"/>
</dbReference>
<dbReference type="Gene3D" id="1.20.5.4770">
    <property type="match status" value="1"/>
</dbReference>
<dbReference type="Gene3D" id="1.20.1050.80">
    <property type="entry name" value="VPS9 domain"/>
    <property type="match status" value="1"/>
</dbReference>
<evidence type="ECO:0000259" key="6">
    <source>
        <dbReference type="PROSITE" id="PS51205"/>
    </source>
</evidence>
<sequence length="642" mass="71263">MSDEDMSGGGSGFVSNTWSPSSGSSSPKTSTANHHRNHRGDGDGQTGGGGQPSSRSHSVSRKGLHIDSSVLMCQNGCGFYGNREWSGFCSLCYKQIRHKQTPTQDKPSLISPINKWISPEMLSLRSTPRSSKSSSATSSQTSSANSSAHSTPAFTKFEEKKRQQSDKKSKTLKSIFKRAATFRETKSNSSSASSTPTSTTGSSATQALQSWTDRQLFSFDTLSLGEEVVAKFLREAAIHDIKRQINKVVDKMTKVQHKATIEEMSETIHDFYQMMSARFNASPFYREASSEQLEQLVDFTERYLMQQLYQMLFTRIQHEEEDKDLALQKLIRSLNWVMAQHLDVDINLRHPEVKDLVDKAITEVIEMDSKQVPLEKLECIVNCSKTIFKLLQVNSQEPVSADQFLPALVFVVIKANPPLLQSNIKLITRFSTPSRLMSGEAGYYFTNLCCATAFIENISGESLSMTTEEFQSYVSGEAQPPGAYQQSTFLCEAFRMMASEQAMLADLKDRQTKFETQLSELADSIHGFRDDMVKKTQRVLKPLQPTVYSVATDVDIKYIPTAFRERILLQRTQTEGILVDLSSNDTNDDSSSGGVVAAPVVDGDHEMSAANSGTEAQLDAEDESPPEPHLPPPLAPEILQKP</sequence>
<feature type="region of interest" description="Disordered" evidence="4">
    <location>
        <begin position="582"/>
        <end position="642"/>
    </location>
</feature>
<feature type="compositionally biased region" description="Low complexity" evidence="4">
    <location>
        <begin position="124"/>
        <end position="153"/>
    </location>
</feature>
<dbReference type="EMBL" id="CAJPVJ010006195">
    <property type="protein sequence ID" value="CAG2170227.1"/>
    <property type="molecule type" value="Genomic_DNA"/>
</dbReference>
<feature type="region of interest" description="Disordered" evidence="4">
    <location>
        <begin position="1"/>
        <end position="61"/>
    </location>
</feature>
<keyword evidence="2" id="KW-0863">Zinc-finger</keyword>
<feature type="domain" description="A20-type" evidence="5">
    <location>
        <begin position="67"/>
        <end position="101"/>
    </location>
</feature>
<dbReference type="PROSITE" id="PS51205">
    <property type="entry name" value="VPS9"/>
    <property type="match status" value="1"/>
</dbReference>
<evidence type="ECO:0000256" key="3">
    <source>
        <dbReference type="ARBA" id="ARBA00022833"/>
    </source>
</evidence>
<dbReference type="InterPro" id="IPR002653">
    <property type="entry name" value="Znf_A20"/>
</dbReference>
<organism evidence="7">
    <name type="scientific">Oppiella nova</name>
    <dbReference type="NCBI Taxonomy" id="334625"/>
    <lineage>
        <taxon>Eukaryota</taxon>
        <taxon>Metazoa</taxon>
        <taxon>Ecdysozoa</taxon>
        <taxon>Arthropoda</taxon>
        <taxon>Chelicerata</taxon>
        <taxon>Arachnida</taxon>
        <taxon>Acari</taxon>
        <taxon>Acariformes</taxon>
        <taxon>Sarcoptiformes</taxon>
        <taxon>Oribatida</taxon>
        <taxon>Brachypylina</taxon>
        <taxon>Oppioidea</taxon>
        <taxon>Oppiidae</taxon>
        <taxon>Oppiella</taxon>
    </lineage>
</organism>
<dbReference type="InterPro" id="IPR003123">
    <property type="entry name" value="VPS9"/>
</dbReference>
<dbReference type="InterPro" id="IPR041545">
    <property type="entry name" value="DUF5601"/>
</dbReference>
<keyword evidence="3" id="KW-0862">Zinc</keyword>
<dbReference type="PROSITE" id="PS51036">
    <property type="entry name" value="ZF_A20"/>
    <property type="match status" value="1"/>
</dbReference>
<dbReference type="GO" id="GO:0005085">
    <property type="term" value="F:guanyl-nucleotide exchange factor activity"/>
    <property type="evidence" value="ECO:0007669"/>
    <property type="project" value="InterPro"/>
</dbReference>
<feature type="region of interest" description="Disordered" evidence="4">
    <location>
        <begin position="124"/>
        <end position="170"/>
    </location>
</feature>
<dbReference type="GO" id="GO:0030139">
    <property type="term" value="C:endocytic vesicle"/>
    <property type="evidence" value="ECO:0007669"/>
    <property type="project" value="TreeGrafter"/>
</dbReference>
<dbReference type="OrthoDB" id="300289at2759"/>
<protein>
    <recommendedName>
        <fullName evidence="9">Rab5 GDP/GTP exchange factor</fullName>
    </recommendedName>
</protein>
<dbReference type="Proteomes" id="UP000728032">
    <property type="component" value="Unassembled WGS sequence"/>
</dbReference>
<dbReference type="Pfam" id="PF01754">
    <property type="entry name" value="zf-A20"/>
    <property type="match status" value="1"/>
</dbReference>